<dbReference type="Proteomes" id="UP000558488">
    <property type="component" value="Unassembled WGS sequence"/>
</dbReference>
<sequence length="159" mass="18109">MGLYPPPNRIFHRHHKCLLKHRFSLDVHVTLAFWFSWSWLVNIPACLVSIHQYLSRCISFIQPLILQRMLILYRRGVPSLTLTGVLLALRRSYWILPRTTVLCFSLPILLAAPTPGQQISAHVPHSSWHPSLIRVQTIPGAQCHSPSLRTSGSPTLSHI</sequence>
<reference evidence="1 2" key="1">
    <citation type="journal article" date="2020" name="Nature">
        <title>Six reference-quality genomes reveal evolution of bat adaptations.</title>
        <authorList>
            <person name="Jebb D."/>
            <person name="Huang Z."/>
            <person name="Pippel M."/>
            <person name="Hughes G.M."/>
            <person name="Lavrichenko K."/>
            <person name="Devanna P."/>
            <person name="Winkler S."/>
            <person name="Jermiin L.S."/>
            <person name="Skirmuntt E.C."/>
            <person name="Katzourakis A."/>
            <person name="Burkitt-Gray L."/>
            <person name="Ray D.A."/>
            <person name="Sullivan K.A.M."/>
            <person name="Roscito J.G."/>
            <person name="Kirilenko B.M."/>
            <person name="Davalos L.M."/>
            <person name="Corthals A.P."/>
            <person name="Power M.L."/>
            <person name="Jones G."/>
            <person name="Ransome R.D."/>
            <person name="Dechmann D.K.N."/>
            <person name="Locatelli A.G."/>
            <person name="Puechmaille S.J."/>
            <person name="Fedrigo O."/>
            <person name="Jarvis E.D."/>
            <person name="Hiller M."/>
            <person name="Vernes S.C."/>
            <person name="Myers E.W."/>
            <person name="Teeling E.C."/>
        </authorList>
    </citation>
    <scope>NUCLEOTIDE SEQUENCE [LARGE SCALE GENOMIC DNA]</scope>
    <source>
        <strain evidence="1">MPipKuh1</strain>
        <tissue evidence="1">Flight muscle</tissue>
    </source>
</reference>
<dbReference type="EMBL" id="JACAGB010000028">
    <property type="protein sequence ID" value="KAF6301128.1"/>
    <property type="molecule type" value="Genomic_DNA"/>
</dbReference>
<gene>
    <name evidence="1" type="ORF">mPipKuh1_009360</name>
</gene>
<organism evidence="1 2">
    <name type="scientific">Pipistrellus kuhlii</name>
    <name type="common">Kuhl's pipistrelle</name>
    <dbReference type="NCBI Taxonomy" id="59472"/>
    <lineage>
        <taxon>Eukaryota</taxon>
        <taxon>Metazoa</taxon>
        <taxon>Chordata</taxon>
        <taxon>Craniata</taxon>
        <taxon>Vertebrata</taxon>
        <taxon>Euteleostomi</taxon>
        <taxon>Mammalia</taxon>
        <taxon>Eutheria</taxon>
        <taxon>Laurasiatheria</taxon>
        <taxon>Chiroptera</taxon>
        <taxon>Yangochiroptera</taxon>
        <taxon>Vespertilionidae</taxon>
        <taxon>Pipistrellus</taxon>
    </lineage>
</organism>
<keyword evidence="2" id="KW-1185">Reference proteome</keyword>
<evidence type="ECO:0000313" key="1">
    <source>
        <dbReference type="EMBL" id="KAF6301128.1"/>
    </source>
</evidence>
<dbReference type="AlphaFoldDB" id="A0A7J7TK82"/>
<evidence type="ECO:0000313" key="2">
    <source>
        <dbReference type="Proteomes" id="UP000558488"/>
    </source>
</evidence>
<name>A0A7J7TK82_PIPKU</name>
<comment type="caution">
    <text evidence="1">The sequence shown here is derived from an EMBL/GenBank/DDBJ whole genome shotgun (WGS) entry which is preliminary data.</text>
</comment>
<accession>A0A7J7TK82</accession>
<protein>
    <submittedName>
        <fullName evidence="1">Uncharacterized protein</fullName>
    </submittedName>
</protein>
<proteinExistence type="predicted"/>